<sequence>TNDALYLEELEKKAAAFYEKVERQGANITVSAGHSYGDFLSSRVAALKQIPYKFGFQGAPQAVSLLTLQETALQQALTTNNGYAPPELFTAAEASRTAADRAKKLVADYQGYAITFSTTRDILTNALWDQPKGEISFDGHIDLFNRNGDKAASGLMTALEIAMGTQSDPLYLGRVQAVDVPVFHSMRDYRQSAEAMAYSRQIVLEEAYGVDFGRDGSLEFAVTPDYLTSQPLLPSFASSGGTIKLDTAALEGLIGNLGTVQSQLQDLIDLTARASAENLTVMENMSGRQQNLKTVIVEHLHNISLVKAIEDIDKACEDLEELFDELPTLSNYKSSAFSGQFDTWTKDWFKGEKGWNPKTTASELETMATAASSLKSMIDGEILSQVSQITSSSLNDWLTEALDGGLLENTSTSALAKKGENLVNQFEGAIEASLQGLGSRSQFADGLPQAVHELLGVIAQNLTSLLQAVAYTSSVAQTIKTTMETADIGLANAISTFDTSQIPDVAVSVSESYEGYLESSGVFDDRAVLSAFDDQVDVRSSDLAEDMSGQFSTYLRGAEDSLTEVNVKMTGLSYSLDDLLKEAKKTVSYKDKLDLKPDGQTPPKKTFGPLGKAISVLETMKTVNTSLTAIDSQMTTALTTINTVSGMLGGFTPVFRTGMEDAFYGAAGLEAIVRSQKAVGQILAAVKARFEELGQELATINEGEAVRALGSKMQDSTQLMGHAATLIEDCFGD</sequence>
<dbReference type="EMBL" id="QVQZ01000064">
    <property type="protein sequence ID" value="RFU52171.1"/>
    <property type="molecule type" value="Genomic_DNA"/>
</dbReference>
<dbReference type="RefSeq" id="WP_116879157.1">
    <property type="nucleotide sequence ID" value="NZ_QVQZ01000064.1"/>
</dbReference>
<evidence type="ECO:0000313" key="1">
    <source>
        <dbReference type="EMBL" id="RFU52171.1"/>
    </source>
</evidence>
<reference evidence="1 2" key="1">
    <citation type="submission" date="2018-08" db="EMBL/GenBank/DDBJ databases">
        <title>Draft genome of Streptococcus sp. nov. Z1.</title>
        <authorList>
            <person name="Tian Z."/>
        </authorList>
    </citation>
    <scope>NUCLEOTIDE SEQUENCE [LARGE SCALE GENOMIC DNA]</scope>
    <source>
        <strain evidence="2">Z1(2018)</strain>
    </source>
</reference>
<comment type="caution">
    <text evidence="1">The sequence shown here is derived from an EMBL/GenBank/DDBJ whole genome shotgun (WGS) entry which is preliminary data.</text>
</comment>
<evidence type="ECO:0000313" key="2">
    <source>
        <dbReference type="Proteomes" id="UP000262901"/>
    </source>
</evidence>
<dbReference type="NCBIfam" id="NF047388">
    <property type="entry name" value="SA1320_fam"/>
    <property type="match status" value="1"/>
</dbReference>
<organism evidence="1 2">
    <name type="scientific">Streptococcus chenjunshii</name>
    <dbReference type="NCBI Taxonomy" id="2173853"/>
    <lineage>
        <taxon>Bacteria</taxon>
        <taxon>Bacillati</taxon>
        <taxon>Bacillota</taxon>
        <taxon>Bacilli</taxon>
        <taxon>Lactobacillales</taxon>
        <taxon>Streptococcaceae</taxon>
        <taxon>Streptococcus</taxon>
    </lineage>
</organism>
<protein>
    <submittedName>
        <fullName evidence="1">Uncharacterized protein</fullName>
    </submittedName>
</protein>
<accession>A0A372KIQ2</accession>
<feature type="non-terminal residue" evidence="1">
    <location>
        <position position="1"/>
    </location>
</feature>
<dbReference type="Proteomes" id="UP000262901">
    <property type="component" value="Unassembled WGS sequence"/>
</dbReference>
<name>A0A372KIQ2_9STRE</name>
<dbReference type="AlphaFoldDB" id="A0A372KIQ2"/>
<gene>
    <name evidence="1" type="ORF">DDV23_11100</name>
</gene>
<proteinExistence type="predicted"/>